<dbReference type="EMBL" id="VBOX01000009">
    <property type="protein sequence ID" value="TMQ66419.1"/>
    <property type="molecule type" value="Genomic_DNA"/>
</dbReference>
<dbReference type="InterPro" id="IPR000182">
    <property type="entry name" value="GNAT_dom"/>
</dbReference>
<reference evidence="2 3" key="1">
    <citation type="journal article" date="2019" name="Nat. Microbiol.">
        <title>Mediterranean grassland soil C-N compound turnover is dependent on rainfall and depth, and is mediated by genomically divergent microorganisms.</title>
        <authorList>
            <person name="Diamond S."/>
            <person name="Andeer P.F."/>
            <person name="Li Z."/>
            <person name="Crits-Christoph A."/>
            <person name="Burstein D."/>
            <person name="Anantharaman K."/>
            <person name="Lane K.R."/>
            <person name="Thomas B.C."/>
            <person name="Pan C."/>
            <person name="Northen T.R."/>
            <person name="Banfield J.F."/>
        </authorList>
    </citation>
    <scope>NUCLEOTIDE SEQUENCE [LARGE SCALE GENOMIC DNA]</scope>
    <source>
        <strain evidence="2">WS_7</strain>
    </source>
</reference>
<organism evidence="2 3">
    <name type="scientific">Eiseniibacteriota bacterium</name>
    <dbReference type="NCBI Taxonomy" id="2212470"/>
    <lineage>
        <taxon>Bacteria</taxon>
        <taxon>Candidatus Eiseniibacteriota</taxon>
    </lineage>
</organism>
<proteinExistence type="predicted"/>
<evidence type="ECO:0000259" key="1">
    <source>
        <dbReference type="PROSITE" id="PS51186"/>
    </source>
</evidence>
<dbReference type="InterPro" id="IPR016181">
    <property type="entry name" value="Acyl_CoA_acyltransferase"/>
</dbReference>
<dbReference type="Pfam" id="PF13302">
    <property type="entry name" value="Acetyltransf_3"/>
    <property type="match status" value="1"/>
</dbReference>
<dbReference type="GO" id="GO:0016747">
    <property type="term" value="F:acyltransferase activity, transferring groups other than amino-acyl groups"/>
    <property type="evidence" value="ECO:0007669"/>
    <property type="project" value="InterPro"/>
</dbReference>
<dbReference type="AlphaFoldDB" id="A0A538TS08"/>
<dbReference type="InterPro" id="IPR051531">
    <property type="entry name" value="N-acetyltransferase"/>
</dbReference>
<gene>
    <name evidence="2" type="ORF">E6K77_01430</name>
</gene>
<evidence type="ECO:0000313" key="3">
    <source>
        <dbReference type="Proteomes" id="UP000317366"/>
    </source>
</evidence>
<protein>
    <submittedName>
        <fullName evidence="2">GNAT family N-acetyltransferase</fullName>
    </submittedName>
</protein>
<sequence>MQVPGVNVLETSRLILRRFSLDDAAFVFGLVNDPAWLEHIGDRKVRTLEDARAYLRRGALAMYETMGFGMYVVALKRSGEPIGTCGLVKREGLDDVDIGFAFLPQYRGQGFAFESAAAVLGHARALGLKRVVAIVSAANHRSIRLLEKIGLTFERMVKLPGEDEEIPLYAYQRDDAQR</sequence>
<dbReference type="PANTHER" id="PTHR43792">
    <property type="entry name" value="GNAT FAMILY, PUTATIVE (AFU_ORTHOLOGUE AFUA_3G00765)-RELATED-RELATED"/>
    <property type="match status" value="1"/>
</dbReference>
<evidence type="ECO:0000313" key="2">
    <source>
        <dbReference type="EMBL" id="TMQ66419.1"/>
    </source>
</evidence>
<comment type="caution">
    <text evidence="2">The sequence shown here is derived from an EMBL/GenBank/DDBJ whole genome shotgun (WGS) entry which is preliminary data.</text>
</comment>
<dbReference type="Gene3D" id="3.40.630.30">
    <property type="match status" value="1"/>
</dbReference>
<feature type="domain" description="N-acetyltransferase" evidence="1">
    <location>
        <begin position="14"/>
        <end position="175"/>
    </location>
</feature>
<dbReference type="Proteomes" id="UP000317366">
    <property type="component" value="Unassembled WGS sequence"/>
</dbReference>
<dbReference type="PROSITE" id="PS51186">
    <property type="entry name" value="GNAT"/>
    <property type="match status" value="1"/>
</dbReference>
<dbReference type="SUPFAM" id="SSF55729">
    <property type="entry name" value="Acyl-CoA N-acyltransferases (Nat)"/>
    <property type="match status" value="1"/>
</dbReference>
<name>A0A538TS08_UNCEI</name>
<dbReference type="CDD" id="cd04301">
    <property type="entry name" value="NAT_SF"/>
    <property type="match status" value="1"/>
</dbReference>
<accession>A0A538TS08</accession>
<keyword evidence="2" id="KW-0808">Transferase</keyword>
<dbReference type="PANTHER" id="PTHR43792:SF1">
    <property type="entry name" value="N-ACETYLTRANSFERASE DOMAIN-CONTAINING PROTEIN"/>
    <property type="match status" value="1"/>
</dbReference>